<evidence type="ECO:0000259" key="2">
    <source>
        <dbReference type="Pfam" id="PF01593"/>
    </source>
</evidence>
<comment type="similarity">
    <text evidence="1">Belongs to the flavin monoamine oxidase family.</text>
</comment>
<dbReference type="RefSeq" id="WP_263570322.1">
    <property type="nucleotide sequence ID" value="NZ_JAJIRN010000003.1"/>
</dbReference>
<name>A0ABT2YCD6_9BURK</name>
<evidence type="ECO:0000256" key="1">
    <source>
        <dbReference type="ARBA" id="ARBA00005995"/>
    </source>
</evidence>
<dbReference type="PANTHER" id="PTHR43563">
    <property type="entry name" value="AMINE OXIDASE"/>
    <property type="match status" value="1"/>
</dbReference>
<dbReference type="PANTHER" id="PTHR43563:SF1">
    <property type="entry name" value="AMINE OXIDASE [FLAVIN-CONTAINING] B"/>
    <property type="match status" value="1"/>
</dbReference>
<dbReference type="Proteomes" id="UP001209701">
    <property type="component" value="Unassembled WGS sequence"/>
</dbReference>
<dbReference type="EMBL" id="JAJIRN010000003">
    <property type="protein sequence ID" value="MCV2367693.1"/>
    <property type="molecule type" value="Genomic_DNA"/>
</dbReference>
<dbReference type="Pfam" id="PF13450">
    <property type="entry name" value="NAD_binding_8"/>
    <property type="match status" value="1"/>
</dbReference>
<gene>
    <name evidence="3" type="ORF">LNV07_06250</name>
</gene>
<dbReference type="Pfam" id="PF01593">
    <property type="entry name" value="Amino_oxidase"/>
    <property type="match status" value="1"/>
</dbReference>
<feature type="domain" description="Amine oxidase" evidence="2">
    <location>
        <begin position="113"/>
        <end position="357"/>
    </location>
</feature>
<dbReference type="SUPFAM" id="SSF54373">
    <property type="entry name" value="FAD-linked reductases, C-terminal domain"/>
    <property type="match status" value="1"/>
</dbReference>
<dbReference type="SUPFAM" id="SSF51905">
    <property type="entry name" value="FAD/NAD(P)-binding domain"/>
    <property type="match status" value="1"/>
</dbReference>
<evidence type="ECO:0000313" key="4">
    <source>
        <dbReference type="Proteomes" id="UP001209701"/>
    </source>
</evidence>
<organism evidence="3 4">
    <name type="scientific">Roseateles oligotrophus</name>
    <dbReference type="NCBI Taxonomy" id="1769250"/>
    <lineage>
        <taxon>Bacteria</taxon>
        <taxon>Pseudomonadati</taxon>
        <taxon>Pseudomonadota</taxon>
        <taxon>Betaproteobacteria</taxon>
        <taxon>Burkholderiales</taxon>
        <taxon>Sphaerotilaceae</taxon>
        <taxon>Roseateles</taxon>
    </lineage>
</organism>
<proteinExistence type="inferred from homology"/>
<accession>A0ABT2YCD6</accession>
<protein>
    <submittedName>
        <fullName evidence="3">FAD-dependent oxidoreductase</fullName>
    </submittedName>
</protein>
<dbReference type="InterPro" id="IPR002937">
    <property type="entry name" value="Amino_oxidase"/>
</dbReference>
<dbReference type="InterPro" id="IPR050703">
    <property type="entry name" value="Flavin_MAO"/>
</dbReference>
<evidence type="ECO:0000313" key="3">
    <source>
        <dbReference type="EMBL" id="MCV2367693.1"/>
    </source>
</evidence>
<sequence>MSEQLTVVIGAGLSGLHAAWRLQEAGHSVLLVEPRQRSGGRIFSAAGPEAAEHRLDLGPSWYWPEINPLMTDWVQRLGLTSYPQHTEGAGLLEGPDGAVRRMGHSWEQQPRAMRVAGGMAALVDGIHNLLTRVTWLPGTQVEALQLRPEGGVDLHLTQGERRSVQRAARVISSLPPRLLAELRAEPAWPPATAQAWRDQPTWMAGQAKFVAVYRHPFWREAGLSGAAGSQRGPMVEIHDASDRSGQHAALFGFIGLPPSYRQSIGDDALRGQALAQLARLFGPQAEAPLWSAVQDWAQEPLTAHALDHRPLSHHPVYQSPDIPAEWRGRLWMAGTEFAPRSGGFLEGALEAAEQAVDLMENSLLAAR</sequence>
<dbReference type="Gene3D" id="3.50.50.60">
    <property type="entry name" value="FAD/NAD(P)-binding domain"/>
    <property type="match status" value="2"/>
</dbReference>
<keyword evidence="4" id="KW-1185">Reference proteome</keyword>
<reference evidence="3 4" key="1">
    <citation type="submission" date="2021-11" db="EMBL/GenBank/DDBJ databases">
        <authorList>
            <person name="Liang Q."/>
            <person name="Mou H."/>
            <person name="Liu Z."/>
        </authorList>
    </citation>
    <scope>NUCLEOTIDE SEQUENCE [LARGE SCALE GENOMIC DNA]</scope>
    <source>
        <strain evidence="3 4">CHU3</strain>
    </source>
</reference>
<dbReference type="InterPro" id="IPR036188">
    <property type="entry name" value="FAD/NAD-bd_sf"/>
</dbReference>
<comment type="caution">
    <text evidence="3">The sequence shown here is derived from an EMBL/GenBank/DDBJ whole genome shotgun (WGS) entry which is preliminary data.</text>
</comment>